<evidence type="ECO:0000313" key="1">
    <source>
        <dbReference type="EMBL" id="KAJ0171725.1"/>
    </source>
</evidence>
<evidence type="ECO:0000313" key="2">
    <source>
        <dbReference type="Proteomes" id="UP000824533"/>
    </source>
</evidence>
<gene>
    <name evidence="1" type="ORF">K1T71_012488</name>
</gene>
<accession>A0ACC1CJF1</accession>
<name>A0ACC1CJF1_9NEOP</name>
<dbReference type="Proteomes" id="UP000824533">
    <property type="component" value="Linkage Group LG23"/>
</dbReference>
<dbReference type="EMBL" id="CM034409">
    <property type="protein sequence ID" value="KAJ0171725.1"/>
    <property type="molecule type" value="Genomic_DNA"/>
</dbReference>
<protein>
    <submittedName>
        <fullName evidence="1">Uncharacterized protein</fullName>
    </submittedName>
</protein>
<proteinExistence type="predicted"/>
<sequence length="228" mass="24157">MRMSIDSSISSEVLASYEKSNSPIRYLDEWDMSSRHIDTRQQAVEHRNYTMEIVISVFCVFGLIVVCCMLCACCRKNRNRGQVLAPPPAIDSSIPAPYPQQQYTIAAYPVTHTATALQTAAPYPAAPYPTNTGPYPMPTANTNVTGGAPYPTGGAPYRTGGAPYPTGGAPYPTGGAPYPTGGAPYPTGGAPYPTSGPTAPDVNALPPTYDQAMGGIEKQLPYNPNAPH</sequence>
<reference evidence="1 2" key="1">
    <citation type="journal article" date="2021" name="Front. Genet.">
        <title>Chromosome-Level Genome Assembly Reveals Significant Gene Expansion in the Toll and IMD Signaling Pathways of Dendrolimus kikuchii.</title>
        <authorList>
            <person name="Zhou J."/>
            <person name="Wu P."/>
            <person name="Xiong Z."/>
            <person name="Liu N."/>
            <person name="Zhao N."/>
            <person name="Ji M."/>
            <person name="Qiu Y."/>
            <person name="Yang B."/>
        </authorList>
    </citation>
    <scope>NUCLEOTIDE SEQUENCE [LARGE SCALE GENOMIC DNA]</scope>
    <source>
        <strain evidence="1">Ann1</strain>
    </source>
</reference>
<keyword evidence="2" id="KW-1185">Reference proteome</keyword>
<organism evidence="1 2">
    <name type="scientific">Dendrolimus kikuchii</name>
    <dbReference type="NCBI Taxonomy" id="765133"/>
    <lineage>
        <taxon>Eukaryota</taxon>
        <taxon>Metazoa</taxon>
        <taxon>Ecdysozoa</taxon>
        <taxon>Arthropoda</taxon>
        <taxon>Hexapoda</taxon>
        <taxon>Insecta</taxon>
        <taxon>Pterygota</taxon>
        <taxon>Neoptera</taxon>
        <taxon>Endopterygota</taxon>
        <taxon>Lepidoptera</taxon>
        <taxon>Glossata</taxon>
        <taxon>Ditrysia</taxon>
        <taxon>Bombycoidea</taxon>
        <taxon>Lasiocampidae</taxon>
        <taxon>Dendrolimus</taxon>
    </lineage>
</organism>
<comment type="caution">
    <text evidence="1">The sequence shown here is derived from an EMBL/GenBank/DDBJ whole genome shotgun (WGS) entry which is preliminary data.</text>
</comment>